<dbReference type="PROSITE" id="PS51462">
    <property type="entry name" value="NUDIX"/>
    <property type="match status" value="1"/>
</dbReference>
<dbReference type="Proteomes" id="UP000437709">
    <property type="component" value="Unassembled WGS sequence"/>
</dbReference>
<dbReference type="PROSITE" id="PS00893">
    <property type="entry name" value="NUDIX_BOX"/>
    <property type="match status" value="1"/>
</dbReference>
<dbReference type="InterPro" id="IPR000086">
    <property type="entry name" value="NUDIX_hydrolase_dom"/>
</dbReference>
<comment type="cofactor">
    <cofactor evidence="1">
        <name>Mg(2+)</name>
        <dbReference type="ChEBI" id="CHEBI:18420"/>
    </cofactor>
</comment>
<dbReference type="PANTHER" id="PTHR43046">
    <property type="entry name" value="GDP-MANNOSE MANNOSYL HYDROLASE"/>
    <property type="match status" value="1"/>
</dbReference>
<dbReference type="CDD" id="cd02883">
    <property type="entry name" value="NUDIX_Hydrolase"/>
    <property type="match status" value="1"/>
</dbReference>
<name>A0A6N7EK66_9MICO</name>
<evidence type="ECO:0000259" key="5">
    <source>
        <dbReference type="PROSITE" id="PS51462"/>
    </source>
</evidence>
<evidence type="ECO:0000256" key="4">
    <source>
        <dbReference type="RuleBase" id="RU003476"/>
    </source>
</evidence>
<feature type="domain" description="Nudix hydrolase" evidence="5">
    <location>
        <begin position="2"/>
        <end position="140"/>
    </location>
</feature>
<accession>A0A6N7EK66</accession>
<dbReference type="InterPro" id="IPR020476">
    <property type="entry name" value="Nudix_hydrolase"/>
</dbReference>
<comment type="caution">
    <text evidence="6">The sequence shown here is derived from an EMBL/GenBank/DDBJ whole genome shotgun (WGS) entry which is preliminary data.</text>
</comment>
<dbReference type="InterPro" id="IPR015797">
    <property type="entry name" value="NUDIX_hydrolase-like_dom_sf"/>
</dbReference>
<proteinExistence type="inferred from homology"/>
<dbReference type="SUPFAM" id="SSF55811">
    <property type="entry name" value="Nudix"/>
    <property type="match status" value="1"/>
</dbReference>
<comment type="similarity">
    <text evidence="2 4">Belongs to the Nudix hydrolase family.</text>
</comment>
<dbReference type="PANTHER" id="PTHR43046:SF2">
    <property type="entry name" value="8-OXO-DGTP DIPHOSPHATASE-RELATED"/>
    <property type="match status" value="1"/>
</dbReference>
<dbReference type="EMBL" id="WHPC01000022">
    <property type="protein sequence ID" value="MPV36945.1"/>
    <property type="molecule type" value="Genomic_DNA"/>
</dbReference>
<dbReference type="Gene3D" id="3.90.79.10">
    <property type="entry name" value="Nucleoside Triphosphate Pyrophosphohydrolase"/>
    <property type="match status" value="1"/>
</dbReference>
<sequence length="143" mass="15285">MDTRVACYGVVVDDGRILLAHWAGANGAGWTLPGGGMEPGETPQETAVREVLEETGFTVTLDDLLGVTNFWIPVEERQDGGGPGPLQGLRVIYRARITGGVLTAEADGSTDDARWFDLDDVAALERVSLVDEAVALFRRATGR</sequence>
<dbReference type="OrthoDB" id="9804442at2"/>
<dbReference type="GO" id="GO:0016787">
    <property type="term" value="F:hydrolase activity"/>
    <property type="evidence" value="ECO:0007669"/>
    <property type="project" value="UniProtKB-KW"/>
</dbReference>
<dbReference type="InterPro" id="IPR020084">
    <property type="entry name" value="NUDIX_hydrolase_CS"/>
</dbReference>
<keyword evidence="7" id="KW-1185">Reference proteome</keyword>
<organism evidence="6 7">
    <name type="scientific">Georgenia subflava</name>
    <dbReference type="NCBI Taxonomy" id="1622177"/>
    <lineage>
        <taxon>Bacteria</taxon>
        <taxon>Bacillati</taxon>
        <taxon>Actinomycetota</taxon>
        <taxon>Actinomycetes</taxon>
        <taxon>Micrococcales</taxon>
        <taxon>Bogoriellaceae</taxon>
        <taxon>Georgenia</taxon>
    </lineage>
</organism>
<evidence type="ECO:0000313" key="6">
    <source>
        <dbReference type="EMBL" id="MPV36945.1"/>
    </source>
</evidence>
<keyword evidence="3 4" id="KW-0378">Hydrolase</keyword>
<protein>
    <submittedName>
        <fullName evidence="6">NUDIX domain-containing protein</fullName>
    </submittedName>
</protein>
<evidence type="ECO:0000313" key="7">
    <source>
        <dbReference type="Proteomes" id="UP000437709"/>
    </source>
</evidence>
<reference evidence="6 7" key="1">
    <citation type="submission" date="2019-10" db="EMBL/GenBank/DDBJ databases">
        <title>Georgenia wutianyii sp. nov. and Georgenia yuyongxinii sp. nov. isolated from plateau pika (Ochotona curzoniae) in the Qinghai-Tibet plateau of China.</title>
        <authorList>
            <person name="Tian Z."/>
        </authorList>
    </citation>
    <scope>NUCLEOTIDE SEQUENCE [LARGE SCALE GENOMIC DNA]</scope>
    <source>
        <strain evidence="6 7">JCM 19765</strain>
    </source>
</reference>
<gene>
    <name evidence="6" type="ORF">GB881_07740</name>
</gene>
<evidence type="ECO:0000256" key="1">
    <source>
        <dbReference type="ARBA" id="ARBA00001946"/>
    </source>
</evidence>
<dbReference type="Pfam" id="PF00293">
    <property type="entry name" value="NUDIX"/>
    <property type="match status" value="1"/>
</dbReference>
<dbReference type="AlphaFoldDB" id="A0A6N7EK66"/>
<evidence type="ECO:0000256" key="2">
    <source>
        <dbReference type="ARBA" id="ARBA00005582"/>
    </source>
</evidence>
<dbReference type="PRINTS" id="PR00502">
    <property type="entry name" value="NUDIXFAMILY"/>
</dbReference>
<evidence type="ECO:0000256" key="3">
    <source>
        <dbReference type="ARBA" id="ARBA00022801"/>
    </source>
</evidence>